<dbReference type="Gene3D" id="3.40.50.300">
    <property type="entry name" value="P-loop containing nucleotide triphosphate hydrolases"/>
    <property type="match status" value="1"/>
</dbReference>
<name>A0A6S6SFV0_9BACT</name>
<protein>
    <submittedName>
        <fullName evidence="2">Predicted ATP-binding protein involved in virulence</fullName>
    </submittedName>
</protein>
<dbReference type="PANTHER" id="PTHR43581:SF2">
    <property type="entry name" value="EXCINUCLEASE ATPASE SUBUNIT"/>
    <property type="match status" value="1"/>
</dbReference>
<evidence type="ECO:0000259" key="1">
    <source>
        <dbReference type="Pfam" id="PF13175"/>
    </source>
</evidence>
<organism evidence="2">
    <name type="scientific">uncultured Aureispira sp</name>
    <dbReference type="NCBI Taxonomy" id="1331704"/>
    <lineage>
        <taxon>Bacteria</taxon>
        <taxon>Pseudomonadati</taxon>
        <taxon>Bacteroidota</taxon>
        <taxon>Saprospiria</taxon>
        <taxon>Saprospirales</taxon>
        <taxon>Saprospiraceae</taxon>
        <taxon>Aureispira</taxon>
        <taxon>environmental samples</taxon>
    </lineage>
</organism>
<keyword evidence="2" id="KW-0547">Nucleotide-binding</keyword>
<feature type="domain" description="Endonuclease GajA/Old nuclease/RecF-like AAA" evidence="1">
    <location>
        <begin position="18"/>
        <end position="413"/>
    </location>
</feature>
<dbReference type="Pfam" id="PF13175">
    <property type="entry name" value="AAA_15"/>
    <property type="match status" value="1"/>
</dbReference>
<gene>
    <name evidence="2" type="ORF">HELGO_WM31172</name>
</gene>
<dbReference type="GO" id="GO:0005524">
    <property type="term" value="F:ATP binding"/>
    <property type="evidence" value="ECO:0007669"/>
    <property type="project" value="UniProtKB-KW"/>
</dbReference>
<proteinExistence type="predicted"/>
<dbReference type="CDD" id="cd00267">
    <property type="entry name" value="ABC_ATPase"/>
    <property type="match status" value="1"/>
</dbReference>
<dbReference type="AlphaFoldDB" id="A0A6S6SFV0"/>
<accession>A0A6S6SFV0</accession>
<sequence>MTNQVDYIYIEQLFGGDDYKISFTEDKLILVAPNGSGKTTVLRIIYHYLSGQWEKLNHKELKSIRGLINGQEIEVYEVGGKGDQKISKKRKKQILSEHPNQVEALDDLLNNSIKELQSNPFLIEETAAKYDAHEPLLKKVISDLIHKELKVDTLPLKDIQILFLPTYRRIERRVEDVFPDFAKHLTTLLKENVEGVADSFGREQTELKDIRKEYDKKKTEEDKRAFLDVLAKDENLYWITKSVLEKESYSKLESSLIDEIDSYWKKVNEPNKKINKEQNLSYEELVGFGMDDVAVLLQEQYRKINSGEDGAKNTLDLFIRKCSKFMEQKKISYDPSKKELQIVAKGKALELGNLSSGEKQLISLFANIIFSERATFLIFDEPELSLSMQWQEKLLKELDDLEKLNGFVVATHS</sequence>
<dbReference type="InterPro" id="IPR027417">
    <property type="entry name" value="P-loop_NTPase"/>
</dbReference>
<dbReference type="EMBL" id="CACVAQ010000067">
    <property type="protein sequence ID" value="CAA6801728.1"/>
    <property type="molecule type" value="Genomic_DNA"/>
</dbReference>
<dbReference type="InterPro" id="IPR051396">
    <property type="entry name" value="Bact_Antivir_Def_Nuclease"/>
</dbReference>
<feature type="non-terminal residue" evidence="2">
    <location>
        <position position="413"/>
    </location>
</feature>
<dbReference type="SUPFAM" id="SSF52540">
    <property type="entry name" value="P-loop containing nucleoside triphosphate hydrolases"/>
    <property type="match status" value="1"/>
</dbReference>
<evidence type="ECO:0000313" key="2">
    <source>
        <dbReference type="EMBL" id="CAA6801728.1"/>
    </source>
</evidence>
<keyword evidence="2" id="KW-0067">ATP-binding</keyword>
<reference evidence="2" key="1">
    <citation type="submission" date="2020-01" db="EMBL/GenBank/DDBJ databases">
        <authorList>
            <person name="Meier V. D."/>
            <person name="Meier V D."/>
        </authorList>
    </citation>
    <scope>NUCLEOTIDE SEQUENCE</scope>
    <source>
        <strain evidence="2">HLG_WM_MAG_10</strain>
    </source>
</reference>
<dbReference type="InterPro" id="IPR041685">
    <property type="entry name" value="AAA_GajA/Old/RecF-like"/>
</dbReference>
<dbReference type="PANTHER" id="PTHR43581">
    <property type="entry name" value="ATP/GTP PHOSPHATASE"/>
    <property type="match status" value="1"/>
</dbReference>